<dbReference type="SUPFAM" id="SSF53067">
    <property type="entry name" value="Actin-like ATPase domain"/>
    <property type="match status" value="1"/>
</dbReference>
<name>A0AA96UZU4_9EURY</name>
<dbReference type="Proteomes" id="UP001302978">
    <property type="component" value="Chromosome"/>
</dbReference>
<dbReference type="GO" id="GO:0006749">
    <property type="term" value="P:glutathione metabolic process"/>
    <property type="evidence" value="ECO:0007669"/>
    <property type="project" value="TreeGrafter"/>
</dbReference>
<organism evidence="3 4">
    <name type="scientific">Methanimicrococcus hongohii</name>
    <dbReference type="NCBI Taxonomy" id="3028295"/>
    <lineage>
        <taxon>Archaea</taxon>
        <taxon>Methanobacteriati</taxon>
        <taxon>Methanobacteriota</taxon>
        <taxon>Stenosarchaea group</taxon>
        <taxon>Methanomicrobia</taxon>
        <taxon>Methanosarcinales</taxon>
        <taxon>Methanosarcinaceae</taxon>
        <taxon>Methanimicrococcus</taxon>
    </lineage>
</organism>
<dbReference type="PANTHER" id="PTHR11365">
    <property type="entry name" value="5-OXOPROLINASE RELATED"/>
    <property type="match status" value="1"/>
</dbReference>
<accession>A0AA96UZU4</accession>
<dbReference type="RefSeq" id="WP_316556828.1">
    <property type="nucleotide sequence ID" value="NZ_CP131059.1"/>
</dbReference>
<dbReference type="GO" id="GO:0017168">
    <property type="term" value="F:5-oxoprolinase (ATP-hydrolyzing) activity"/>
    <property type="evidence" value="ECO:0007669"/>
    <property type="project" value="TreeGrafter"/>
</dbReference>
<dbReference type="InterPro" id="IPR045079">
    <property type="entry name" value="Oxoprolinase-like"/>
</dbReference>
<evidence type="ECO:0000313" key="3">
    <source>
        <dbReference type="EMBL" id="WNY23684.1"/>
    </source>
</evidence>
<dbReference type="GO" id="GO:0005829">
    <property type="term" value="C:cytosol"/>
    <property type="evidence" value="ECO:0007669"/>
    <property type="project" value="TreeGrafter"/>
</dbReference>
<dbReference type="GeneID" id="85195543"/>
<evidence type="ECO:0000259" key="1">
    <source>
        <dbReference type="Pfam" id="PF01968"/>
    </source>
</evidence>
<dbReference type="PANTHER" id="PTHR11365:SF2">
    <property type="entry name" value="5-OXOPROLINASE"/>
    <property type="match status" value="1"/>
</dbReference>
<dbReference type="EMBL" id="CP131059">
    <property type="protein sequence ID" value="WNY23684.1"/>
    <property type="molecule type" value="Genomic_DNA"/>
</dbReference>
<dbReference type="Pfam" id="PF01968">
    <property type="entry name" value="Hydantoinase_A"/>
    <property type="match status" value="1"/>
</dbReference>
<feature type="domain" description="Hydantoinase/oxoprolinase N-terminal" evidence="2">
    <location>
        <begin position="5"/>
        <end position="161"/>
    </location>
</feature>
<protein>
    <recommendedName>
        <fullName evidence="5">Hydantoinase/oxoprolinase family protein</fullName>
    </recommendedName>
</protein>
<dbReference type="InterPro" id="IPR043129">
    <property type="entry name" value="ATPase_NBD"/>
</dbReference>
<dbReference type="AlphaFoldDB" id="A0AA96UZU4"/>
<proteinExistence type="predicted"/>
<sequence>MALCLGIDTGGTYTDVVIIDDESKEVLKAAKSLTTYPDPIGGIRNALDEMPPEMLEKAVVVSVSTTLSTNTVLENTGEAAALILIGDAKLLNFDDQKAVQNYIIVSGGHDSDGHEAEPLDAAAVEAYVLSVKDKVSAFAVSSYFSVRNPDHELKTKELIQKLTAADSKSSHPVVCGHELAQSLGTYERGVTAYLNAMLLPVTNRFVNAVVSEIKRRGLNADIKILKCNGAVSGIKEAMEKPVESIFSGPAASLLGASFLSGRETCLMIDVGGTSTDVSLIENGFPDISDNGAVVGGWRTKVRAIRMETSALGGDSQIWIRLPSITDSGVSDRLHFGPRRIIPISRAAVLYPGLLESLDERWFADKFRFGEYIQPVRFYVRSGNPASGLTADEQKIYNKIKEDVPVSVNDIMWDMTFVPNEVLKSLVNKKLVNMIGFTPTDVLHVLGDYNEFNTDAAVLAARITASFLDTDYMELCRYLKQTFSLKMAQELVYFLAEKGLADNSENIVATARSDVFNSRSHFEAPINPELMSSPVFKDSVKAVLSFKKPLLKYKLDIPVVLIGGPVKAFADELRDLVDAEILTPDYFDVGNAVGALVGKIAKRIDISIRTVQSESRYMVKTNGFIVYYPGGRRAFAVRDDALEYARNLGKQLITEYMEREAVPKEKVEFKMYEEDVAIARDALPFMTKLVFEGFARNVF</sequence>
<dbReference type="InterPro" id="IPR008040">
    <property type="entry name" value="Hydant_A_N"/>
</dbReference>
<evidence type="ECO:0008006" key="5">
    <source>
        <dbReference type="Google" id="ProtNLM"/>
    </source>
</evidence>
<keyword evidence="4" id="KW-1185">Reference proteome</keyword>
<reference evidence="3 4" key="1">
    <citation type="submission" date="2023-07" db="EMBL/GenBank/DDBJ databases">
        <title>Closed genoem sequence of Methanomicrococcus sp. Hf6.</title>
        <authorList>
            <person name="Poehlein A."/>
            <person name="Protasov E."/>
            <person name="Platt K."/>
            <person name="Reeh H."/>
            <person name="Daniel R."/>
            <person name="Brune A."/>
        </authorList>
    </citation>
    <scope>NUCLEOTIDE SEQUENCE [LARGE SCALE GENOMIC DNA]</scope>
    <source>
        <strain evidence="3 4">Hf6</strain>
    </source>
</reference>
<gene>
    <name evidence="3" type="ORF">MmiHf6_09970</name>
</gene>
<dbReference type="InterPro" id="IPR002821">
    <property type="entry name" value="Hydantoinase_A"/>
</dbReference>
<evidence type="ECO:0000313" key="4">
    <source>
        <dbReference type="Proteomes" id="UP001302978"/>
    </source>
</evidence>
<dbReference type="KEGG" id="mehf:MmiHf6_09970"/>
<dbReference type="Pfam" id="PF05378">
    <property type="entry name" value="Hydant_A_N"/>
    <property type="match status" value="1"/>
</dbReference>
<evidence type="ECO:0000259" key="2">
    <source>
        <dbReference type="Pfam" id="PF05378"/>
    </source>
</evidence>
<feature type="domain" description="Hydantoinase A/oxoprolinase" evidence="1">
    <location>
        <begin position="188"/>
        <end position="320"/>
    </location>
</feature>